<keyword evidence="1" id="KW-0812">Transmembrane</keyword>
<feature type="transmembrane region" description="Helical" evidence="1">
    <location>
        <begin position="225"/>
        <end position="244"/>
    </location>
</feature>
<dbReference type="eggNOG" id="COG4485">
    <property type="taxonomic scope" value="Bacteria"/>
</dbReference>
<evidence type="ECO:0008006" key="3">
    <source>
        <dbReference type="Google" id="ProtNLM"/>
    </source>
</evidence>
<dbReference type="AlphaFoldDB" id="Q02CZ0"/>
<dbReference type="STRING" id="234267.Acid_0060"/>
<reference evidence="2" key="1">
    <citation type="submission" date="2006-10" db="EMBL/GenBank/DDBJ databases">
        <title>Complete sequence of Solibacter usitatus Ellin6076.</title>
        <authorList>
            <consortium name="US DOE Joint Genome Institute"/>
            <person name="Copeland A."/>
            <person name="Lucas S."/>
            <person name="Lapidus A."/>
            <person name="Barry K."/>
            <person name="Detter J.C."/>
            <person name="Glavina del Rio T."/>
            <person name="Hammon N."/>
            <person name="Israni S."/>
            <person name="Dalin E."/>
            <person name="Tice H."/>
            <person name="Pitluck S."/>
            <person name="Thompson L.S."/>
            <person name="Brettin T."/>
            <person name="Bruce D."/>
            <person name="Han C."/>
            <person name="Tapia R."/>
            <person name="Gilna P."/>
            <person name="Schmutz J."/>
            <person name="Larimer F."/>
            <person name="Land M."/>
            <person name="Hauser L."/>
            <person name="Kyrpides N."/>
            <person name="Mikhailova N."/>
            <person name="Janssen P.H."/>
            <person name="Kuske C.R."/>
            <person name="Richardson P."/>
        </authorList>
    </citation>
    <scope>NUCLEOTIDE SEQUENCE</scope>
    <source>
        <strain evidence="2">Ellin6076</strain>
    </source>
</reference>
<feature type="transmembrane region" description="Helical" evidence="1">
    <location>
        <begin position="104"/>
        <end position="122"/>
    </location>
</feature>
<feature type="transmembrane region" description="Helical" evidence="1">
    <location>
        <begin position="129"/>
        <end position="147"/>
    </location>
</feature>
<keyword evidence="1" id="KW-1133">Transmembrane helix</keyword>
<dbReference type="PANTHER" id="PTHR38454:SF1">
    <property type="entry name" value="INTEGRAL MEMBRANE PROTEIN"/>
    <property type="match status" value="1"/>
</dbReference>
<keyword evidence="1" id="KW-0472">Membrane</keyword>
<dbReference type="EMBL" id="CP000473">
    <property type="protein sequence ID" value="ABJ81076.1"/>
    <property type="molecule type" value="Genomic_DNA"/>
</dbReference>
<organism evidence="2">
    <name type="scientific">Solibacter usitatus (strain Ellin6076)</name>
    <dbReference type="NCBI Taxonomy" id="234267"/>
    <lineage>
        <taxon>Bacteria</taxon>
        <taxon>Pseudomonadati</taxon>
        <taxon>Acidobacteriota</taxon>
        <taxon>Terriglobia</taxon>
        <taxon>Bryobacterales</taxon>
        <taxon>Solibacteraceae</taxon>
        <taxon>Candidatus Solibacter</taxon>
    </lineage>
</organism>
<protein>
    <recommendedName>
        <fullName evidence="3">YfhO family protein</fullName>
    </recommendedName>
</protein>
<feature type="transmembrane region" description="Helical" evidence="1">
    <location>
        <begin position="153"/>
        <end position="170"/>
    </location>
</feature>
<dbReference type="InterPro" id="IPR018580">
    <property type="entry name" value="Uncharacterised_YfhO"/>
</dbReference>
<dbReference type="HOGENOM" id="CLU_008305_1_0_0"/>
<evidence type="ECO:0000313" key="2">
    <source>
        <dbReference type="EMBL" id="ABJ81076.1"/>
    </source>
</evidence>
<feature type="transmembrane region" description="Helical" evidence="1">
    <location>
        <begin position="200"/>
        <end position="218"/>
    </location>
</feature>
<name>Q02CZ0_SOLUE</name>
<sequence precursor="true">MLARWRTPGALFALFLLTAGFYWKLTLSREWTWLEGPDQANVVRPWLDFQAREFHAGLFPLWDPYEWGGHTLIGQVQPGITNPLNWILFAMPLRDGHIPISTLHWYWVLIHFLGAAACYALCRDLKAGQLASIAGATVFALAGFVGHTDWPQILMTAVWLPIVFLFFARAVRGCRPLGSAALCGAALGMAFLSGHHVVPTFAAVLVGTLWMVYLAIGWRRRWPPVALFFVVWLLVSAVQVLPAIEYARQSLRWAGAPEPLRWGQPVPYDVHAQYSLQWRTVPGIVLPGISLHVNPHVGFAALALALAAIWWRRREPAVRWFAAVAAGGLLLALGKDFPLYWSIYRFVPMVEKAREPAMSIVLFQLGIAVLAALGIAWQRRAWIGALALILILAEAVNNAPRLGRIDRRDSYAAMVERQGDIAGFLRAQTGWFRVEFDDSDIPYNFGDLHGVEQFGGAVSSMPVRVHRMLGHEETPRIYGIRYRVARQASGPSQQEVFVSRSGLRVWQDPRIAEPIAPWRAAPCVSGEDRFRVISRTPEYFAMEAELACPALVRVGDSWYPGWRSRVDGEKKPVQELDSVRAVQVPAGKHRIEFYYRPSPVYWGLGFTLLGLAIAGFVSYRQW</sequence>
<accession>Q02CZ0</accession>
<proteinExistence type="predicted"/>
<feature type="transmembrane region" description="Helical" evidence="1">
    <location>
        <begin position="293"/>
        <end position="311"/>
    </location>
</feature>
<feature type="transmembrane region" description="Helical" evidence="1">
    <location>
        <begin position="177"/>
        <end position="194"/>
    </location>
</feature>
<feature type="transmembrane region" description="Helical" evidence="1">
    <location>
        <begin position="600"/>
        <end position="619"/>
    </location>
</feature>
<feature type="transmembrane region" description="Helical" evidence="1">
    <location>
        <begin position="318"/>
        <end position="337"/>
    </location>
</feature>
<feature type="transmembrane region" description="Helical" evidence="1">
    <location>
        <begin position="357"/>
        <end position="377"/>
    </location>
</feature>
<evidence type="ECO:0000256" key="1">
    <source>
        <dbReference type="SAM" id="Phobius"/>
    </source>
</evidence>
<dbReference type="OrthoDB" id="9815466at2"/>
<dbReference type="KEGG" id="sus:Acid_0060"/>
<dbReference type="PANTHER" id="PTHR38454">
    <property type="entry name" value="INTEGRAL MEMBRANE PROTEIN-RELATED"/>
    <property type="match status" value="1"/>
</dbReference>
<gene>
    <name evidence="2" type="ordered locus">Acid_0060</name>
</gene>
<dbReference type="InParanoid" id="Q02CZ0"/>